<dbReference type="AlphaFoldDB" id="A0A7J9SHB9"/>
<proteinExistence type="predicted"/>
<evidence type="ECO:0000313" key="1">
    <source>
        <dbReference type="EMBL" id="MBB6646355.1"/>
    </source>
</evidence>
<evidence type="ECO:0000313" key="2">
    <source>
        <dbReference type="Proteomes" id="UP000546257"/>
    </source>
</evidence>
<organism evidence="1 2">
    <name type="scientific">Halobellus ruber</name>
    <dbReference type="NCBI Taxonomy" id="2761102"/>
    <lineage>
        <taxon>Archaea</taxon>
        <taxon>Methanobacteriati</taxon>
        <taxon>Methanobacteriota</taxon>
        <taxon>Stenosarchaea group</taxon>
        <taxon>Halobacteria</taxon>
        <taxon>Halobacteriales</taxon>
        <taxon>Haloferacaceae</taxon>
        <taxon>Halobellus</taxon>
    </lineage>
</organism>
<sequence length="167" mass="18944">MSDQYITSEDHLPADTGGEITLQVTDGETKHIFTTRARIARDAAELDDPDPLTILRGPHENREEQWYIEIIEADISEPSIDEATLEACFERSHEGSNVLTARGEDVKTLVAYLVETGEYDSVSTAVRSLLREHLSETRPELIDRYVDLRAERERQQAEFRLGGGREE</sequence>
<reference evidence="1 2" key="1">
    <citation type="submission" date="2020-08" db="EMBL/GenBank/DDBJ databases">
        <authorList>
            <person name="Seo M.-J."/>
        </authorList>
    </citation>
    <scope>NUCLEOTIDE SEQUENCE [LARGE SCALE GENOMIC DNA]</scope>
    <source>
        <strain evidence="1 2">MBLA0160</strain>
    </source>
</reference>
<dbReference type="Proteomes" id="UP000546257">
    <property type="component" value="Unassembled WGS sequence"/>
</dbReference>
<dbReference type="RefSeq" id="WP_185192741.1">
    <property type="nucleotide sequence ID" value="NZ_JACKXD010000003.1"/>
</dbReference>
<name>A0A7J9SHB9_9EURY</name>
<gene>
    <name evidence="1" type="ORF">H5V44_08645</name>
</gene>
<comment type="caution">
    <text evidence="1">The sequence shown here is derived from an EMBL/GenBank/DDBJ whole genome shotgun (WGS) entry which is preliminary data.</text>
</comment>
<protein>
    <recommendedName>
        <fullName evidence="3">UbiD operon protein</fullName>
    </recommendedName>
</protein>
<keyword evidence="2" id="KW-1185">Reference proteome</keyword>
<dbReference type="EMBL" id="JACKXD010000003">
    <property type="protein sequence ID" value="MBB6646355.1"/>
    <property type="molecule type" value="Genomic_DNA"/>
</dbReference>
<evidence type="ECO:0008006" key="3">
    <source>
        <dbReference type="Google" id="ProtNLM"/>
    </source>
</evidence>
<accession>A0A7J9SHB9</accession>